<evidence type="ECO:0000259" key="1">
    <source>
        <dbReference type="PROSITE" id="PS50160"/>
    </source>
</evidence>
<name>X1JT30_9ZZZZ</name>
<dbReference type="GO" id="GO:0006281">
    <property type="term" value="P:DNA repair"/>
    <property type="evidence" value="ECO:0007669"/>
    <property type="project" value="InterPro"/>
</dbReference>
<organism evidence="2">
    <name type="scientific">marine sediment metagenome</name>
    <dbReference type="NCBI Taxonomy" id="412755"/>
    <lineage>
        <taxon>unclassified sequences</taxon>
        <taxon>metagenomes</taxon>
        <taxon>ecological metagenomes</taxon>
    </lineage>
</organism>
<accession>X1JT30</accession>
<gene>
    <name evidence="2" type="ORF">S03H2_69412</name>
</gene>
<feature type="non-terminal residue" evidence="2">
    <location>
        <position position="1"/>
    </location>
</feature>
<dbReference type="Gene3D" id="3.30.470.30">
    <property type="entry name" value="DNA ligase/mRNA capping enzyme"/>
    <property type="match status" value="1"/>
</dbReference>
<reference evidence="2" key="1">
    <citation type="journal article" date="2014" name="Front. Microbiol.">
        <title>High frequency of phylogenetically diverse reductive dehalogenase-homologous genes in deep subseafloor sedimentary metagenomes.</title>
        <authorList>
            <person name="Kawai M."/>
            <person name="Futagami T."/>
            <person name="Toyoda A."/>
            <person name="Takaki Y."/>
            <person name="Nishi S."/>
            <person name="Hori S."/>
            <person name="Arai W."/>
            <person name="Tsubouchi T."/>
            <person name="Morono Y."/>
            <person name="Uchiyama I."/>
            <person name="Ito T."/>
            <person name="Fujiyama A."/>
            <person name="Inagaki F."/>
            <person name="Takami H."/>
        </authorList>
    </citation>
    <scope>NUCLEOTIDE SEQUENCE</scope>
    <source>
        <strain evidence="2">Expedition CK06-06</strain>
    </source>
</reference>
<feature type="domain" description="ATP-dependent DNA ligase family profile" evidence="1">
    <location>
        <begin position="56"/>
        <end position="140"/>
    </location>
</feature>
<dbReference type="PROSITE" id="PS50160">
    <property type="entry name" value="DNA_LIGASE_A3"/>
    <property type="match status" value="1"/>
</dbReference>
<feature type="non-terminal residue" evidence="2">
    <location>
        <position position="140"/>
    </location>
</feature>
<evidence type="ECO:0000313" key="2">
    <source>
        <dbReference type="EMBL" id="GAH97232.1"/>
    </source>
</evidence>
<dbReference type="SUPFAM" id="SSF56091">
    <property type="entry name" value="DNA ligase/mRNA capping enzyme, catalytic domain"/>
    <property type="match status" value="1"/>
</dbReference>
<dbReference type="GO" id="GO:0003910">
    <property type="term" value="F:DNA ligase (ATP) activity"/>
    <property type="evidence" value="ECO:0007669"/>
    <property type="project" value="InterPro"/>
</dbReference>
<proteinExistence type="predicted"/>
<dbReference type="InterPro" id="IPR012310">
    <property type="entry name" value="DNA_ligase_ATP-dep_cent"/>
</dbReference>
<dbReference type="AlphaFoldDB" id="X1JT30"/>
<dbReference type="GO" id="GO:0006310">
    <property type="term" value="P:DNA recombination"/>
    <property type="evidence" value="ECO:0007669"/>
    <property type="project" value="InterPro"/>
</dbReference>
<dbReference type="EMBL" id="BARU01045858">
    <property type="protein sequence ID" value="GAH97232.1"/>
    <property type="molecule type" value="Genomic_DNA"/>
</dbReference>
<protein>
    <recommendedName>
        <fullName evidence="1">ATP-dependent DNA ligase family profile domain-containing protein</fullName>
    </recommendedName>
</protein>
<comment type="caution">
    <text evidence="2">The sequence shown here is derived from an EMBL/GenBank/DDBJ whole genome shotgun (WGS) entry which is preliminary data.</text>
</comment>
<sequence length="140" mass="15931">TKRLPVKEAVFDSEITPYDEELRTLGRPGAAPALAAPAFVKGAKKPVDDSLWAAHVFDLLYIDGEDLHDLPYEERRERLRGIELPIRDIPRSKADFRNHLWENNIHWATSAERMVKASNLVSNVRGSEGGMYKQADSKYR</sequence>
<dbReference type="GO" id="GO:0005524">
    <property type="term" value="F:ATP binding"/>
    <property type="evidence" value="ECO:0007669"/>
    <property type="project" value="InterPro"/>
</dbReference>
<dbReference type="Pfam" id="PF01068">
    <property type="entry name" value="DNA_ligase_A_M"/>
    <property type="match status" value="1"/>
</dbReference>